<evidence type="ECO:0000313" key="1">
    <source>
        <dbReference type="EMBL" id="QJA76386.1"/>
    </source>
</evidence>
<name>A0A6M3K1W8_9ZZZZ</name>
<sequence>MADCNHRWRKIYEEGLVGPPFPSGFECIDCDEYVAMSDLTPAGIGGTVLEKACRLVGPHGGCGNCSDGTTYKEQIVDEQGNLIIIRPE</sequence>
<gene>
    <name evidence="1" type="ORF">MM415A01518_0002</name>
</gene>
<accession>A0A6M3K1W8</accession>
<proteinExistence type="predicted"/>
<dbReference type="AlphaFoldDB" id="A0A6M3K1W8"/>
<dbReference type="EMBL" id="MT142222">
    <property type="protein sequence ID" value="QJA76386.1"/>
    <property type="molecule type" value="Genomic_DNA"/>
</dbReference>
<reference evidence="1" key="1">
    <citation type="submission" date="2020-03" db="EMBL/GenBank/DDBJ databases">
        <title>The deep terrestrial virosphere.</title>
        <authorList>
            <person name="Holmfeldt K."/>
            <person name="Nilsson E."/>
            <person name="Simone D."/>
            <person name="Lopez-Fernandez M."/>
            <person name="Wu X."/>
            <person name="de Brujin I."/>
            <person name="Lundin D."/>
            <person name="Andersson A."/>
            <person name="Bertilsson S."/>
            <person name="Dopson M."/>
        </authorList>
    </citation>
    <scope>NUCLEOTIDE SEQUENCE</scope>
    <source>
        <strain evidence="1">MM415A01518</strain>
    </source>
</reference>
<protein>
    <submittedName>
        <fullName evidence="1">Uncharacterized protein</fullName>
    </submittedName>
</protein>
<organism evidence="1">
    <name type="scientific">viral metagenome</name>
    <dbReference type="NCBI Taxonomy" id="1070528"/>
    <lineage>
        <taxon>unclassified sequences</taxon>
        <taxon>metagenomes</taxon>
        <taxon>organismal metagenomes</taxon>
    </lineage>
</organism>